<feature type="coiled-coil region" evidence="1">
    <location>
        <begin position="359"/>
        <end position="397"/>
    </location>
</feature>
<protein>
    <recommendedName>
        <fullName evidence="4">Chromosome segregation ATPase</fullName>
    </recommendedName>
</protein>
<keyword evidence="3" id="KW-1185">Reference proteome</keyword>
<evidence type="ECO:0008006" key="4">
    <source>
        <dbReference type="Google" id="ProtNLM"/>
    </source>
</evidence>
<feature type="coiled-coil region" evidence="1">
    <location>
        <begin position="732"/>
        <end position="759"/>
    </location>
</feature>
<gene>
    <name evidence="2" type="ORF">FTV88_2539</name>
</gene>
<dbReference type="Proteomes" id="UP000366051">
    <property type="component" value="Chromosome"/>
</dbReference>
<feature type="coiled-coil region" evidence="1">
    <location>
        <begin position="169"/>
        <end position="331"/>
    </location>
</feature>
<evidence type="ECO:0000313" key="2">
    <source>
        <dbReference type="EMBL" id="QGG48632.1"/>
    </source>
</evidence>
<name>A0A5Q2N5M1_9FIRM</name>
<reference evidence="3" key="1">
    <citation type="submission" date="2019-11" db="EMBL/GenBank/DDBJ databases">
        <title>Genome sequence of Heliorestis convoluta strain HH, an alkaliphilic and minimalistic phototrophic bacterium from a soda lake in Egypt.</title>
        <authorList>
            <person name="Dewey E.D."/>
            <person name="Stokes L.M."/>
            <person name="Burchell B.M."/>
            <person name="Shaffer K.N."/>
            <person name="Huntington A.M."/>
            <person name="Baker J.M."/>
            <person name="Nadendla S."/>
            <person name="Giglio M.G."/>
            <person name="Touchman J.W."/>
            <person name="Blankenship R.E."/>
            <person name="Madigan M.T."/>
            <person name="Sattley W.M."/>
        </authorList>
    </citation>
    <scope>NUCLEOTIDE SEQUENCE [LARGE SCALE GENOMIC DNA]</scope>
    <source>
        <strain evidence="3">HH</strain>
    </source>
</reference>
<keyword evidence="1" id="KW-0175">Coiled coil</keyword>
<feature type="coiled-coil region" evidence="1">
    <location>
        <begin position="1067"/>
        <end position="1097"/>
    </location>
</feature>
<proteinExistence type="predicted"/>
<evidence type="ECO:0000313" key="3">
    <source>
        <dbReference type="Proteomes" id="UP000366051"/>
    </source>
</evidence>
<feature type="coiled-coil region" evidence="1">
    <location>
        <begin position="453"/>
        <end position="490"/>
    </location>
</feature>
<feature type="coiled-coil region" evidence="1">
    <location>
        <begin position="681"/>
        <end position="708"/>
    </location>
</feature>
<sequence length="1419" mass="169307">MRDTFDVTGSPAHIAVEWILTERPRRYGLTCITLYMGREGIEYLLYAYEYGSGDKNCIENLPFVRPDGKSKRPAGREEMKEYYQAMVSNHPRFAKTFSTRKEYQAYIEENFQLVSSEWEAIVKINSAEGGVEKFFEQCSSTVQLVDRLLIPVVEKGLAGEGTKDFARLFDNHRQQFKEYLELATQLEENKDLLEQVFRLVEQYKDYDQKEKTYNNLQSRAKGLVERIEKEIEEGQAKLATLEQERINILRQKELLQQQKISLDIAYLQQEQKEQEKTLDKLAIELEEKEEQIKQLQQKIAELKMARLQKQYKEKKEKQVLYQKELEELDQSPDIATWQESKQKLLQQMRFCYDRKEITYQQYYQEAQERQKELEAICQEKKKALQEKEQQSRNVQFEIVKKQRDIGHYQQQMDDIAQDILSDCQKEQVEKQLPLWQERSQEVGTSLTRLLEQLSQWKAQEITLQEDIEKARQEQVQKAEKQKELETELNQIDNFGFHLIERLHQLSPQDSTIHSIYHRESSLRHRLEEKRKYLEEVKEKSLEQERTFLRYYELYKDNHTFTADPALEQEALLWRRNIPSLQMGTDYVEMVLQEHKESTIKKLYQNFPFWPLALICTTADREKLYRLVAKKGSHWTHPIYILSDQEAQKTITAPFHEEEARKVVIPTAWPTMTDSRQFYQWLQSSSQEANRLAHQRKEKEEKARQWQALQEDFHRFWNQYSFEKVYQPLKEALSTTQKERLLLEQDLEAKKKQLKALEKFYNEGMRKKSDLELEQQDLYRRYQQGLKWKEQQSKKQQALLEVERLEKDSLDLKVEEEKIRSQKNLQEKYLEEQKEQVRDYQSSLSSLQNEEEYELTRSIKAQQTDQALESIKTQYKEIEKKLQGLQSSRLHLEERVTSLKNEIIELNKQIEELSLEYNAFNIATISFPPQGEKEIKKLAKLLQEDNKSKEQLLDEQRFQKTQCDRLEATIEEKIKNYQKLFPRQSLYTFNNVSLQVVEKNLKEEEQRSSQKEQWLTQEVAKASQHLKELERLAQKLAIAQERYHFRLESIAPIALSAQEEQDYPYRRGAFLEALLEELEKEKKSLEEEHRKVEKQRQHFEGYCRRQLNDEKTKQQSLKGVEQRNNYKEIKEWSDRLQERIEAANHIAEDNMRTLDAQVQQFISHLHTHLLRICEELRSIPKMTAVRVEDRRREIFDFSIPSWEETEGKMRLRQHIEWMLQELEKEKFQTDKDQEDKAKVQSHIESWLHPKQLLQIVASNQEIKVRCRKVTNDNKVSATLTDWPTSEKWSGGEKWSKNMTLFLGILNYLAEKRQHISKGQGNYRVVILDNPFGKASSSHVLSPVFYIARQLGFQIVALTAHAEGKFLRDYFPVLYSCRLRPTKDPSISIVETQKDIFYAFFQDQAPHSIDRLEETEQLTLL</sequence>
<feature type="coiled-coil region" evidence="1">
    <location>
        <begin position="787"/>
        <end position="968"/>
    </location>
</feature>
<organism evidence="2 3">
    <name type="scientific">Heliorestis convoluta</name>
    <dbReference type="NCBI Taxonomy" id="356322"/>
    <lineage>
        <taxon>Bacteria</taxon>
        <taxon>Bacillati</taxon>
        <taxon>Bacillota</taxon>
        <taxon>Clostridia</taxon>
        <taxon>Eubacteriales</taxon>
        <taxon>Heliobacteriaceae</taxon>
        <taxon>Heliorestis</taxon>
    </lineage>
</organism>
<dbReference type="EMBL" id="CP045875">
    <property type="protein sequence ID" value="QGG48632.1"/>
    <property type="molecule type" value="Genomic_DNA"/>
</dbReference>
<dbReference type="KEGG" id="hcv:FTV88_2539"/>
<evidence type="ECO:0000256" key="1">
    <source>
        <dbReference type="SAM" id="Coils"/>
    </source>
</evidence>
<accession>A0A5Q2N5M1</accession>